<sequence length="94" mass="11156">MLRKQITVQVFSLRCTFSRKIFVKTFFHQKMEALLQGHVDDFEFFGAVPQTITYDNLKTAVKKILEGKNREEQECFTQLRAHYFFESLSASQQR</sequence>
<dbReference type="Proteomes" id="UP000051063">
    <property type="component" value="Unassembled WGS sequence"/>
</dbReference>
<dbReference type="EMBL" id="LJJB01000007">
    <property type="protein sequence ID" value="KQL49774.1"/>
    <property type="molecule type" value="Genomic_DNA"/>
</dbReference>
<evidence type="ECO:0008006" key="3">
    <source>
        <dbReference type="Google" id="ProtNLM"/>
    </source>
</evidence>
<evidence type="ECO:0000313" key="2">
    <source>
        <dbReference type="Proteomes" id="UP000051063"/>
    </source>
</evidence>
<evidence type="ECO:0000313" key="1">
    <source>
        <dbReference type="EMBL" id="KQL49774.1"/>
    </source>
</evidence>
<dbReference type="PANTHER" id="PTHR35004:SF7">
    <property type="entry name" value="INTEGRASE PROTEIN"/>
    <property type="match status" value="1"/>
</dbReference>
<dbReference type="RefSeq" id="WP_055744092.1">
    <property type="nucleotide sequence ID" value="NZ_LJJB01000007.1"/>
</dbReference>
<reference evidence="1 2" key="1">
    <citation type="submission" date="2015-09" db="EMBL/GenBank/DDBJ databases">
        <title>Genome sequencing project for genomic taxonomy and phylogenomics of Bacillus-like bacteria.</title>
        <authorList>
            <person name="Liu B."/>
            <person name="Wang J."/>
            <person name="Zhu Y."/>
            <person name="Liu G."/>
            <person name="Chen Q."/>
            <person name="Chen Z."/>
            <person name="Lan J."/>
            <person name="Che J."/>
            <person name="Ge C."/>
            <person name="Shi H."/>
            <person name="Pan Z."/>
            <person name="Liu X."/>
        </authorList>
    </citation>
    <scope>NUCLEOTIDE SEQUENCE [LARGE SCALE GENOMIC DNA]</scope>
    <source>
        <strain evidence="1 2">DSM 8552</strain>
    </source>
</reference>
<protein>
    <recommendedName>
        <fullName evidence="3">Integrase catalytic domain-containing protein</fullName>
    </recommendedName>
</protein>
<name>A0ABR5NDX6_BRECH</name>
<gene>
    <name evidence="1" type="ORF">AN963_08690</name>
</gene>
<organism evidence="1 2">
    <name type="scientific">Brevibacillus choshinensis</name>
    <dbReference type="NCBI Taxonomy" id="54911"/>
    <lineage>
        <taxon>Bacteria</taxon>
        <taxon>Bacillati</taxon>
        <taxon>Bacillota</taxon>
        <taxon>Bacilli</taxon>
        <taxon>Bacillales</taxon>
        <taxon>Paenibacillaceae</taxon>
        <taxon>Brevibacillus</taxon>
    </lineage>
</organism>
<comment type="caution">
    <text evidence="1">The sequence shown here is derived from an EMBL/GenBank/DDBJ whole genome shotgun (WGS) entry which is preliminary data.</text>
</comment>
<proteinExistence type="predicted"/>
<accession>A0ABR5NDX6</accession>
<keyword evidence="2" id="KW-1185">Reference proteome</keyword>
<dbReference type="PANTHER" id="PTHR35004">
    <property type="entry name" value="TRANSPOSASE RV3428C-RELATED"/>
    <property type="match status" value="1"/>
</dbReference>